<feature type="region of interest" description="Disordered" evidence="1">
    <location>
        <begin position="1"/>
        <end position="94"/>
    </location>
</feature>
<sequence>MNKPPTTQEGPSAALANPRRVRAPLFISTNASKNAVKSQYSPLQPTEQSRRSALPRVDSSNAPKKPVNRVTNPSDLGLNLKKPQPNTVYRPGVPASKTAQFSRSITSLNTHKDSINSIFNKSTALNTRTQSINTPRNTQVLRAGTSMDFTTPRSRGSVLLNQNTSSNINASPGTLNKSLPHIVRPSTSLNRISVQPAAPTTTPRVRNPRVPSLGSVENSGINRRVSLRPGTSLQTINSNNSDPRSARIVSSRPTAGNLPMANPQSLRRSATSMNNINRVSSLSNTRSSVMGQNGAQKIVQANKDLLKSTQRTITALGSLSINPKARQGAASVAPPSPLPIRKVTVGPTNTILTKKASLPSTDIFREKYRMSLNPENAEMSPKHVAFSAELDKDVKNESDTVQVPKSKLLRAKQIVLQLKALQHNRLDPYGESPKDSPVFTNRDSTLPLDPNKQESVYEMSIGSVNSLEGVNSASTLGPSKSTDNSTTIENLLLELDSILSI</sequence>
<dbReference type="AlphaFoldDB" id="A0A2T9ZBR9"/>
<dbReference type="Proteomes" id="UP000245609">
    <property type="component" value="Unassembled WGS sequence"/>
</dbReference>
<gene>
    <name evidence="2" type="ORF">BB560_003573</name>
</gene>
<feature type="compositionally biased region" description="Polar residues" evidence="1">
    <location>
        <begin position="1"/>
        <end position="10"/>
    </location>
</feature>
<evidence type="ECO:0000313" key="3">
    <source>
        <dbReference type="Proteomes" id="UP000245609"/>
    </source>
</evidence>
<name>A0A2T9ZBR9_9FUNG</name>
<comment type="caution">
    <text evidence="2">The sequence shown here is derived from an EMBL/GenBank/DDBJ whole genome shotgun (WGS) entry which is preliminary data.</text>
</comment>
<organism evidence="2 3">
    <name type="scientific">Smittium megazygosporum</name>
    <dbReference type="NCBI Taxonomy" id="133381"/>
    <lineage>
        <taxon>Eukaryota</taxon>
        <taxon>Fungi</taxon>
        <taxon>Fungi incertae sedis</taxon>
        <taxon>Zoopagomycota</taxon>
        <taxon>Kickxellomycotina</taxon>
        <taxon>Harpellomycetes</taxon>
        <taxon>Harpellales</taxon>
        <taxon>Legeriomycetaceae</taxon>
        <taxon>Smittium</taxon>
    </lineage>
</organism>
<reference evidence="2 3" key="1">
    <citation type="journal article" date="2018" name="MBio">
        <title>Comparative Genomics Reveals the Core Gene Toolbox for the Fungus-Insect Symbiosis.</title>
        <authorList>
            <person name="Wang Y."/>
            <person name="Stata M."/>
            <person name="Wang W."/>
            <person name="Stajich J.E."/>
            <person name="White M.M."/>
            <person name="Moncalvo J.M."/>
        </authorList>
    </citation>
    <scope>NUCLEOTIDE SEQUENCE [LARGE SCALE GENOMIC DNA]</scope>
    <source>
        <strain evidence="2 3">SC-DP-2</strain>
    </source>
</reference>
<feature type="compositionally biased region" description="Polar residues" evidence="1">
    <location>
        <begin position="27"/>
        <end position="47"/>
    </location>
</feature>
<protein>
    <submittedName>
        <fullName evidence="2">Uncharacterized protein</fullName>
    </submittedName>
</protein>
<feature type="region of interest" description="Disordered" evidence="1">
    <location>
        <begin position="196"/>
        <end position="270"/>
    </location>
</feature>
<feature type="region of interest" description="Disordered" evidence="1">
    <location>
        <begin position="426"/>
        <end position="450"/>
    </location>
</feature>
<dbReference type="EMBL" id="MBFS01000669">
    <property type="protein sequence ID" value="PVV01987.1"/>
    <property type="molecule type" value="Genomic_DNA"/>
</dbReference>
<keyword evidence="3" id="KW-1185">Reference proteome</keyword>
<feature type="compositionally biased region" description="Polar residues" evidence="1">
    <location>
        <begin position="229"/>
        <end position="243"/>
    </location>
</feature>
<evidence type="ECO:0000313" key="2">
    <source>
        <dbReference type="EMBL" id="PVV01987.1"/>
    </source>
</evidence>
<accession>A0A2T9ZBR9</accession>
<evidence type="ECO:0000256" key="1">
    <source>
        <dbReference type="SAM" id="MobiDB-lite"/>
    </source>
</evidence>
<proteinExistence type="predicted"/>